<accession>A0A0N0MCC8</accession>
<reference evidence="2 3" key="1">
    <citation type="submission" date="2015-07" db="EMBL/GenBank/DDBJ databases">
        <title>Whole genome sequencing of Bosea vaviloviae isolated from cave pool.</title>
        <authorList>
            <person name="Tan N.E.H."/>
            <person name="Lee Y.P."/>
            <person name="Gan H.M."/>
            <person name="Barton H."/>
            <person name="Savka M.A."/>
        </authorList>
    </citation>
    <scope>NUCLEOTIDE SEQUENCE [LARGE SCALE GENOMIC DNA]</scope>
    <source>
        <strain evidence="2 3">SD260</strain>
    </source>
</reference>
<dbReference type="InterPro" id="IPR051532">
    <property type="entry name" value="Ester_Hydrolysis_Enzymes"/>
</dbReference>
<dbReference type="AlphaFoldDB" id="A0A0N0MCC8"/>
<feature type="chain" id="PRO_5005855471" evidence="1">
    <location>
        <begin position="25"/>
        <end position="255"/>
    </location>
</feature>
<dbReference type="PANTHER" id="PTHR30383">
    <property type="entry name" value="THIOESTERASE 1/PROTEASE 1/LYSOPHOSPHOLIPASE L1"/>
    <property type="match status" value="1"/>
</dbReference>
<dbReference type="Gene3D" id="3.40.50.1110">
    <property type="entry name" value="SGNH hydrolase"/>
    <property type="match status" value="1"/>
</dbReference>
<dbReference type="Pfam" id="PF25182">
    <property type="entry name" value="NonGDSL"/>
    <property type="match status" value="1"/>
</dbReference>
<dbReference type="EMBL" id="LGSZ01000025">
    <property type="protein sequence ID" value="KPH82034.1"/>
    <property type="molecule type" value="Genomic_DNA"/>
</dbReference>
<dbReference type="OrthoDB" id="7203637at2"/>
<gene>
    <name evidence="2" type="ORF">AE618_06210</name>
</gene>
<dbReference type="SUPFAM" id="SSF52266">
    <property type="entry name" value="SGNH hydrolase"/>
    <property type="match status" value="1"/>
</dbReference>
<keyword evidence="3" id="KW-1185">Reference proteome</keyword>
<evidence type="ECO:0000313" key="3">
    <source>
        <dbReference type="Proteomes" id="UP000037822"/>
    </source>
</evidence>
<dbReference type="InterPro" id="IPR057572">
    <property type="entry name" value="NonGDSL"/>
</dbReference>
<dbReference type="PATRIC" id="fig|1526658.3.peg.5638"/>
<keyword evidence="1" id="KW-0732">Signal</keyword>
<dbReference type="InterPro" id="IPR036514">
    <property type="entry name" value="SGNH_hydro_sf"/>
</dbReference>
<dbReference type="RefSeq" id="WP_156330132.1">
    <property type="nucleotide sequence ID" value="NZ_LGSZ01000025.1"/>
</dbReference>
<evidence type="ECO:0000313" key="2">
    <source>
        <dbReference type="EMBL" id="KPH82034.1"/>
    </source>
</evidence>
<name>A0A0N0MCC8_9HYPH</name>
<dbReference type="Proteomes" id="UP000037822">
    <property type="component" value="Unassembled WGS sequence"/>
</dbReference>
<comment type="caution">
    <text evidence="2">The sequence shown here is derived from an EMBL/GenBank/DDBJ whole genome shotgun (WGS) entry which is preliminary data.</text>
</comment>
<feature type="signal peptide" evidence="1">
    <location>
        <begin position="1"/>
        <end position="24"/>
    </location>
</feature>
<dbReference type="CDD" id="cd00229">
    <property type="entry name" value="SGNH_hydrolase"/>
    <property type="match status" value="1"/>
</dbReference>
<dbReference type="GO" id="GO:0004622">
    <property type="term" value="F:phosphatidylcholine lysophospholipase activity"/>
    <property type="evidence" value="ECO:0007669"/>
    <property type="project" value="TreeGrafter"/>
</dbReference>
<organism evidence="2 3">
    <name type="scientific">Bosea vaviloviae</name>
    <dbReference type="NCBI Taxonomy" id="1526658"/>
    <lineage>
        <taxon>Bacteria</taxon>
        <taxon>Pseudomonadati</taxon>
        <taxon>Pseudomonadota</taxon>
        <taxon>Alphaproteobacteria</taxon>
        <taxon>Hyphomicrobiales</taxon>
        <taxon>Boseaceae</taxon>
        <taxon>Bosea</taxon>
    </lineage>
</organism>
<protein>
    <submittedName>
        <fullName evidence="2">Uncharacterized protein</fullName>
    </submittedName>
</protein>
<sequence length="255" mass="26664">MRVAIQALGLAVVLTAALAGAAQAGPFTCRETQIVRATDKLAALSPRIAAGGKIEILAIGSSSTEGIGASAKDKTYPARLQALLGAAWPRVQINITNAGIGGEIAPQTLARLKQAVTGKRYDLVIWQVGTNDAVTGGDLAAFKAMVEDGVSIVKTAGTSLALLDPQFFPGIREPARYRSYVDAIGEVAKGQNVPVFTRYDTMREWHGTDAQAFTAALAPDSFHMSDAGYDCLARDMATGLVSLTTAGRPVMAQSK</sequence>
<proteinExistence type="predicted"/>
<dbReference type="PANTHER" id="PTHR30383:SF5">
    <property type="entry name" value="SGNH HYDROLASE-TYPE ESTERASE DOMAIN-CONTAINING PROTEIN"/>
    <property type="match status" value="1"/>
</dbReference>
<evidence type="ECO:0000256" key="1">
    <source>
        <dbReference type="SAM" id="SignalP"/>
    </source>
</evidence>